<keyword evidence="3" id="KW-1185">Reference proteome</keyword>
<proteinExistence type="predicted"/>
<dbReference type="AlphaFoldDB" id="A0AAI8YR29"/>
<name>A0AAI8YR29_9PEZI</name>
<feature type="compositionally biased region" description="Polar residues" evidence="1">
    <location>
        <begin position="33"/>
        <end position="45"/>
    </location>
</feature>
<sequence length="79" mass="8413">MWQKSHPPSADSFRDRRSGWKQRSPAFNRASDSESQNSHLPSTSGIGFGGGAQINRGAMGEERTDIGPSPAINAGTLAE</sequence>
<accession>A0AAI8YR29</accession>
<organism evidence="2 3">
    <name type="scientific">Anthostomella pinea</name>
    <dbReference type="NCBI Taxonomy" id="933095"/>
    <lineage>
        <taxon>Eukaryota</taxon>
        <taxon>Fungi</taxon>
        <taxon>Dikarya</taxon>
        <taxon>Ascomycota</taxon>
        <taxon>Pezizomycotina</taxon>
        <taxon>Sordariomycetes</taxon>
        <taxon>Xylariomycetidae</taxon>
        <taxon>Xylariales</taxon>
        <taxon>Xylariaceae</taxon>
        <taxon>Anthostomella</taxon>
    </lineage>
</organism>
<protein>
    <submittedName>
        <fullName evidence="2">Uu.00g023590.m01.CDS01</fullName>
    </submittedName>
</protein>
<dbReference type="EMBL" id="CAUWAG010000020">
    <property type="protein sequence ID" value="CAJ2514240.1"/>
    <property type="molecule type" value="Genomic_DNA"/>
</dbReference>
<reference evidence="2" key="1">
    <citation type="submission" date="2023-10" db="EMBL/GenBank/DDBJ databases">
        <authorList>
            <person name="Hackl T."/>
        </authorList>
    </citation>
    <scope>NUCLEOTIDE SEQUENCE</scope>
</reference>
<comment type="caution">
    <text evidence="2">The sequence shown here is derived from an EMBL/GenBank/DDBJ whole genome shotgun (WGS) entry which is preliminary data.</text>
</comment>
<gene>
    <name evidence="2" type="ORF">KHLLAP_LOCUS14708</name>
</gene>
<evidence type="ECO:0000256" key="1">
    <source>
        <dbReference type="SAM" id="MobiDB-lite"/>
    </source>
</evidence>
<feature type="region of interest" description="Disordered" evidence="1">
    <location>
        <begin position="1"/>
        <end position="79"/>
    </location>
</feature>
<evidence type="ECO:0000313" key="3">
    <source>
        <dbReference type="Proteomes" id="UP001295740"/>
    </source>
</evidence>
<dbReference type="Proteomes" id="UP001295740">
    <property type="component" value="Unassembled WGS sequence"/>
</dbReference>
<evidence type="ECO:0000313" key="2">
    <source>
        <dbReference type="EMBL" id="CAJ2514240.1"/>
    </source>
</evidence>